<dbReference type="Proteomes" id="UP001565368">
    <property type="component" value="Unassembled WGS sequence"/>
</dbReference>
<protein>
    <recommendedName>
        <fullName evidence="2">LYR motif-containing protein Cup1-like N-terminal domain-containing protein</fullName>
    </recommendedName>
</protein>
<evidence type="ECO:0000313" key="4">
    <source>
        <dbReference type="Proteomes" id="UP001565368"/>
    </source>
</evidence>
<dbReference type="Pfam" id="PF20263">
    <property type="entry name" value="LYRM2-like"/>
    <property type="match status" value="1"/>
</dbReference>
<proteinExistence type="predicted"/>
<comment type="caution">
    <text evidence="3">The sequence shown here is derived from an EMBL/GenBank/DDBJ whole genome shotgun (WGS) entry which is preliminary data.</text>
</comment>
<accession>A0ABR3PSJ6</accession>
<dbReference type="GeneID" id="95989763"/>
<evidence type="ECO:0000313" key="3">
    <source>
        <dbReference type="EMBL" id="KAL1405097.1"/>
    </source>
</evidence>
<keyword evidence="4" id="KW-1185">Reference proteome</keyword>
<evidence type="ECO:0000259" key="2">
    <source>
        <dbReference type="Pfam" id="PF20263"/>
    </source>
</evidence>
<organism evidence="3 4">
    <name type="scientific">Vanrija albida</name>
    <dbReference type="NCBI Taxonomy" id="181172"/>
    <lineage>
        <taxon>Eukaryota</taxon>
        <taxon>Fungi</taxon>
        <taxon>Dikarya</taxon>
        <taxon>Basidiomycota</taxon>
        <taxon>Agaricomycotina</taxon>
        <taxon>Tremellomycetes</taxon>
        <taxon>Trichosporonales</taxon>
        <taxon>Trichosporonaceae</taxon>
        <taxon>Vanrija</taxon>
    </lineage>
</organism>
<feature type="region of interest" description="Disordered" evidence="1">
    <location>
        <begin position="226"/>
        <end position="302"/>
    </location>
</feature>
<evidence type="ECO:0000256" key="1">
    <source>
        <dbReference type="SAM" id="MobiDB-lite"/>
    </source>
</evidence>
<reference evidence="3 4" key="1">
    <citation type="submission" date="2023-08" db="EMBL/GenBank/DDBJ databases">
        <title>Annotated Genome Sequence of Vanrija albida AlHP1.</title>
        <authorList>
            <person name="Herzog R."/>
        </authorList>
    </citation>
    <scope>NUCLEOTIDE SEQUENCE [LARGE SCALE GENOMIC DNA]</scope>
    <source>
        <strain evidence="3 4">AlHP1</strain>
    </source>
</reference>
<dbReference type="InterPro" id="IPR046896">
    <property type="entry name" value="Cup1-like_N"/>
</dbReference>
<feature type="domain" description="LYR motif-containing protein Cup1-like N-terminal" evidence="2">
    <location>
        <begin position="10"/>
        <end position="111"/>
    </location>
</feature>
<sequence length="365" mass="41202">MAAPVTPRALYRSYLFHLRWLPDPHVWAQLAPHFKDNLRAAAAAEKLIEEPVDGGAESSASGAARKRVLHLQKRVKKDHVALRAAVAYHPKALERLLQKCYAQRGRVRWELIKNVTLTSPLAPSDWPEEAQRNSKYALERRFPPSTHQPLPGALKPLTYIPPLRIIPDRARIAVPRSEVRREQRRQWEEGWKRARVPLAIPPNDLGVSTGWENLGVVEALRQLAGVGQTPRVPPPPSRGDSAASPPPPPEVVPTRLPTFTALPRSLQAAFPRRPVTGRVPDPYPRPPKRHTRDQPKKWADPMPLTPRVLRRAYGRIWDSSCWIQPPKTEGEAWKVSDYHGAFGGRKPHKATLTWSRASSADLEWL</sequence>
<name>A0ABR3PSJ6_9TREE</name>
<dbReference type="RefSeq" id="XP_069205041.1">
    <property type="nucleotide sequence ID" value="XM_069357104.1"/>
</dbReference>
<dbReference type="EMBL" id="JBBXJM010000007">
    <property type="protein sequence ID" value="KAL1405097.1"/>
    <property type="molecule type" value="Genomic_DNA"/>
</dbReference>
<gene>
    <name evidence="3" type="ORF">Q8F55_008720</name>
</gene>